<dbReference type="GO" id="GO:0000723">
    <property type="term" value="P:telomere maintenance"/>
    <property type="evidence" value="ECO:0007669"/>
    <property type="project" value="InterPro"/>
</dbReference>
<dbReference type="GO" id="GO:0006310">
    <property type="term" value="P:DNA recombination"/>
    <property type="evidence" value="ECO:0007669"/>
    <property type="project" value="UniProtKB-KW"/>
</dbReference>
<evidence type="ECO:0000256" key="1">
    <source>
        <dbReference type="RuleBase" id="RU363044"/>
    </source>
</evidence>
<dbReference type="Gene3D" id="3.90.70.80">
    <property type="match status" value="1"/>
</dbReference>
<dbReference type="GO" id="GO:0043139">
    <property type="term" value="F:5'-3' DNA helicase activity"/>
    <property type="evidence" value="ECO:0007669"/>
    <property type="project" value="UniProtKB-EC"/>
</dbReference>
<dbReference type="OrthoDB" id="5864836at2759"/>
<dbReference type="EMBL" id="CAJEWN010002214">
    <property type="protein sequence ID" value="CAD2202538.1"/>
    <property type="molecule type" value="Genomic_DNA"/>
</dbReference>
<keyword evidence="1" id="KW-0547">Nucleotide-binding</keyword>
<dbReference type="InterPro" id="IPR025476">
    <property type="entry name" value="Helitron_helicase-like"/>
</dbReference>
<keyword evidence="3" id="KW-1133">Transmembrane helix</keyword>
<keyword evidence="1" id="KW-0347">Helicase</keyword>
<keyword evidence="1" id="KW-0233">DNA recombination</keyword>
<reference evidence="5 6" key="1">
    <citation type="submission" date="2020-08" db="EMBL/GenBank/DDBJ databases">
        <authorList>
            <person name="Koutsovoulos G."/>
            <person name="Danchin GJ E."/>
        </authorList>
    </citation>
    <scope>NUCLEOTIDE SEQUENCE [LARGE SCALE GENOMIC DNA]</scope>
</reference>
<evidence type="ECO:0000313" key="6">
    <source>
        <dbReference type="Proteomes" id="UP000580250"/>
    </source>
</evidence>
<proteinExistence type="inferred from homology"/>
<comment type="similarity">
    <text evidence="1">Belongs to the helicase family.</text>
</comment>
<comment type="caution">
    <text evidence="5">The sequence shown here is derived from an EMBL/GenBank/DDBJ whole genome shotgun (WGS) entry which is preliminary data.</text>
</comment>
<organism evidence="5 6">
    <name type="scientific">Meloidogyne enterolobii</name>
    <name type="common">Root-knot nematode worm</name>
    <name type="synonym">Meloidogyne mayaguensis</name>
    <dbReference type="NCBI Taxonomy" id="390850"/>
    <lineage>
        <taxon>Eukaryota</taxon>
        <taxon>Metazoa</taxon>
        <taxon>Ecdysozoa</taxon>
        <taxon>Nematoda</taxon>
        <taxon>Chromadorea</taxon>
        <taxon>Rhabditida</taxon>
        <taxon>Tylenchina</taxon>
        <taxon>Tylenchomorpha</taxon>
        <taxon>Tylenchoidea</taxon>
        <taxon>Meloidogynidae</taxon>
        <taxon>Meloidogyninae</taxon>
        <taxon>Meloidogyne</taxon>
    </lineage>
</organism>
<dbReference type="PROSITE" id="PS50802">
    <property type="entry name" value="OTU"/>
    <property type="match status" value="1"/>
</dbReference>
<evidence type="ECO:0000259" key="4">
    <source>
        <dbReference type="PROSITE" id="PS50802"/>
    </source>
</evidence>
<dbReference type="GO" id="GO:0006281">
    <property type="term" value="P:DNA repair"/>
    <property type="evidence" value="ECO:0007669"/>
    <property type="project" value="UniProtKB-KW"/>
</dbReference>
<dbReference type="GO" id="GO:0016787">
    <property type="term" value="F:hydrolase activity"/>
    <property type="evidence" value="ECO:0007669"/>
    <property type="project" value="UniProtKB-KW"/>
</dbReference>
<keyword evidence="1" id="KW-0227">DNA damage</keyword>
<keyword evidence="1" id="KW-0067">ATP-binding</keyword>
<dbReference type="InterPro" id="IPR010285">
    <property type="entry name" value="DNA_helicase_pif1-like_DEAD"/>
</dbReference>
<keyword evidence="3" id="KW-0812">Transmembrane</keyword>
<dbReference type="InterPro" id="IPR003323">
    <property type="entry name" value="OTU_dom"/>
</dbReference>
<evidence type="ECO:0000256" key="2">
    <source>
        <dbReference type="SAM" id="MobiDB-lite"/>
    </source>
</evidence>
<dbReference type="Pfam" id="PF05970">
    <property type="entry name" value="PIF1"/>
    <property type="match status" value="1"/>
</dbReference>
<dbReference type="SUPFAM" id="SSF52540">
    <property type="entry name" value="P-loop containing nucleoside triphosphate hydrolases"/>
    <property type="match status" value="2"/>
</dbReference>
<dbReference type="EC" id="5.6.2.3" evidence="1"/>
<gene>
    <name evidence="5" type="ORF">MENT_LOCUS56176</name>
</gene>
<dbReference type="GO" id="GO:0005524">
    <property type="term" value="F:ATP binding"/>
    <property type="evidence" value="ECO:0007669"/>
    <property type="project" value="UniProtKB-KW"/>
</dbReference>
<dbReference type="InterPro" id="IPR027417">
    <property type="entry name" value="P-loop_NTPase"/>
</dbReference>
<feature type="region of interest" description="Disordered" evidence="2">
    <location>
        <begin position="187"/>
        <end position="206"/>
    </location>
</feature>
<name>A0A6V7XTB2_MELEN</name>
<dbReference type="PANTHER" id="PTHR10492:SF57">
    <property type="entry name" value="ATP-DEPENDENT DNA HELICASE"/>
    <property type="match status" value="1"/>
</dbReference>
<keyword evidence="3" id="KW-0472">Membrane</keyword>
<dbReference type="CDD" id="cd18809">
    <property type="entry name" value="SF1_C_RecD"/>
    <property type="match status" value="1"/>
</dbReference>
<evidence type="ECO:0000256" key="3">
    <source>
        <dbReference type="SAM" id="Phobius"/>
    </source>
</evidence>
<keyword evidence="1" id="KW-0234">DNA repair</keyword>
<feature type="domain" description="OTU" evidence="4">
    <location>
        <begin position="1166"/>
        <end position="1373"/>
    </location>
</feature>
<evidence type="ECO:0000313" key="5">
    <source>
        <dbReference type="EMBL" id="CAD2202538.1"/>
    </source>
</evidence>
<sequence length="1381" mass="159101">MTICREIGSIDLLITYTMDPAAPELSNILLEHQNWSDRPMEVCRIFLDKLAEIVKDITEREILGPVKAWFHSLEHQKRFLIHFFISYVFSGLPHVHFAVILDWEKMRSSGKISSKEEYMEQYISAEIPDLPNSMDRTDAANSQRLLHKIVVTKHVHTCNQHCLRDGLRCAKRFPHAYSDNNIYSDNAYPKYRRRPPPTSENERKMNPELFGNTHKYVDRYGKQHVVTNQYVVPYNQFLLSKYRSHINVELVAGDGCVKYVTKYVMKGADMAFIRVEQEGFEGVDELDIHGPQGHHVVVEEGRELEIAQDLQRRLNEGEERRTQLTAYFDFNRQRQLIGEHPAGLTYGNAYKQLRYNVQKKNWQFYVNPDLHQKKLCRIRTVSPTNLELLAIRILLTVVVDPTCWEDLRTFEDVVYPTFLEAAKARGLMADDIIWRRTIQEAFDSNKRIQQRIRWLAMFFGSTNLTNPTALLDYVIQLPEDWLYGTRVAQLDFEARRDYVLCNMEWFLRANGIRPDEIEREDGTFETACERIRLPRPSCRNIQPELLNDAEVDPEMMIRTHVDRPFLEEHQRGSTQDYYLRLFYADPRPTEEQQRFIDEIVRGMWSARHVIDGEEPSFAQDIPRYFFITGEGGSGKTFMYNKLIAFLHANEFLIMPMASTGIAAELLYGGATVHKRLCRQKHVDSSTQPFVDYRGQFADTLRKLHGIIIDEVSMQHKDVLEFVDRLFRSVAPRPLKNIPFGGKCVVIGGDWKQLLPVVAGGTLLHQFDASVKNTVLFKNFVTRKLKSNLRLQPGQEQYRTLLKCVGTGVLNDSDERVQLPVSICVNSREELINFVYPQDLLQSAIHRWEEFCGRAILCPLNTETFEMNNIIMDRIAGNEQTYHSITTPIMDDVTLENNLSDVDYENLTRQTPPGIPEHVLRVRIGAIMMLIINLSVINIIFKNVILILKVQNGLCNGTRVQIVGLGQNLIRCRILSGSGKGIEHDLFRTRFQYGADPKAPQEGMVRCERVQFPLRPGAVMTINKSQGQTLSRVGVALDHSQCFSHGQLYVALSRARDAESVKVATLRKDRRVKNPVIPAMIDEEDLNELGPMELAMSSGDEPVLFERIPHEQTTTSSTALISQQPTTSANAIIQPMPTTSANDFSQATTSPNIEYNTQQRSADLPNYFLDNVLGDGDCLFRSIVRALYAGSEGLALHVNFLYEDYQRGLRRLIARRYQEDLHNIADEHLTDERIHEIEWDAPHIRQAGLRLDVTDPRRSMREYSLHMMQPANNNNTRYGSHLEIRYAEIVLGRRILIVENLRRRVVDGNGRVHWRIMPNEYQGIFLSPGLSAEEMGLTNITDFGQVFQILRAHNMDNTIVLRLEGLHYRPIYLVECFSNNNN</sequence>
<dbReference type="Gene3D" id="3.40.50.300">
    <property type="entry name" value="P-loop containing nucleotide triphosphate hydrolases"/>
    <property type="match status" value="1"/>
</dbReference>
<dbReference type="Pfam" id="PF14214">
    <property type="entry name" value="Helitron_like_N"/>
    <property type="match status" value="1"/>
</dbReference>
<accession>A0A6V7XTB2</accession>
<keyword evidence="1" id="KW-0378">Hydrolase</keyword>
<feature type="transmembrane region" description="Helical" evidence="3">
    <location>
        <begin position="79"/>
        <end position="101"/>
    </location>
</feature>
<dbReference type="Proteomes" id="UP000580250">
    <property type="component" value="Unassembled WGS sequence"/>
</dbReference>
<comment type="catalytic activity">
    <reaction evidence="1">
        <text>ATP + H2O = ADP + phosphate + H(+)</text>
        <dbReference type="Rhea" id="RHEA:13065"/>
        <dbReference type="ChEBI" id="CHEBI:15377"/>
        <dbReference type="ChEBI" id="CHEBI:15378"/>
        <dbReference type="ChEBI" id="CHEBI:30616"/>
        <dbReference type="ChEBI" id="CHEBI:43474"/>
        <dbReference type="ChEBI" id="CHEBI:456216"/>
        <dbReference type="EC" id="5.6.2.3"/>
    </reaction>
</comment>
<protein>
    <recommendedName>
        <fullName evidence="1">ATP-dependent DNA helicase</fullName>
        <ecNumber evidence="1">5.6.2.3</ecNumber>
    </recommendedName>
</protein>
<comment type="cofactor">
    <cofactor evidence="1">
        <name>Mg(2+)</name>
        <dbReference type="ChEBI" id="CHEBI:18420"/>
    </cofactor>
</comment>
<dbReference type="PANTHER" id="PTHR10492">
    <property type="match status" value="1"/>
</dbReference>